<dbReference type="EMBL" id="NMUH01003268">
    <property type="protein sequence ID" value="MQM04711.1"/>
    <property type="molecule type" value="Genomic_DNA"/>
</dbReference>
<evidence type="ECO:0000313" key="3">
    <source>
        <dbReference type="Proteomes" id="UP000652761"/>
    </source>
</evidence>
<keyword evidence="3" id="KW-1185">Reference proteome</keyword>
<reference evidence="2" key="1">
    <citation type="submission" date="2017-07" db="EMBL/GenBank/DDBJ databases">
        <title>Taro Niue Genome Assembly and Annotation.</title>
        <authorList>
            <person name="Atibalentja N."/>
            <person name="Keating K."/>
            <person name="Fields C.J."/>
        </authorList>
    </citation>
    <scope>NUCLEOTIDE SEQUENCE</scope>
    <source>
        <strain evidence="2">Niue_2</strain>
        <tissue evidence="2">Leaf</tissue>
    </source>
</reference>
<dbReference type="AlphaFoldDB" id="A0A843WGH1"/>
<organism evidence="2 3">
    <name type="scientific">Colocasia esculenta</name>
    <name type="common">Wild taro</name>
    <name type="synonym">Arum esculentum</name>
    <dbReference type="NCBI Taxonomy" id="4460"/>
    <lineage>
        <taxon>Eukaryota</taxon>
        <taxon>Viridiplantae</taxon>
        <taxon>Streptophyta</taxon>
        <taxon>Embryophyta</taxon>
        <taxon>Tracheophyta</taxon>
        <taxon>Spermatophyta</taxon>
        <taxon>Magnoliopsida</taxon>
        <taxon>Liliopsida</taxon>
        <taxon>Araceae</taxon>
        <taxon>Aroideae</taxon>
        <taxon>Colocasieae</taxon>
        <taxon>Colocasia</taxon>
    </lineage>
</organism>
<feature type="region of interest" description="Disordered" evidence="1">
    <location>
        <begin position="50"/>
        <end position="93"/>
    </location>
</feature>
<evidence type="ECO:0000256" key="1">
    <source>
        <dbReference type="SAM" id="MobiDB-lite"/>
    </source>
</evidence>
<accession>A0A843WGH1</accession>
<name>A0A843WGH1_COLES</name>
<comment type="caution">
    <text evidence="2">The sequence shown here is derived from an EMBL/GenBank/DDBJ whole genome shotgun (WGS) entry which is preliminary data.</text>
</comment>
<protein>
    <submittedName>
        <fullName evidence="2">Uncharacterized protein</fullName>
    </submittedName>
</protein>
<gene>
    <name evidence="2" type="ORF">Taro_037499</name>
</gene>
<dbReference type="Proteomes" id="UP000652761">
    <property type="component" value="Unassembled WGS sequence"/>
</dbReference>
<proteinExistence type="predicted"/>
<sequence length="93" mass="10042">MPVARLAVQIICTAGRVIPRPGCAPSPHVGTPTPHWSIVSKRICSRLWNYNPNGSNTGPEDPFWRGSSGPIRGSPEARTRDTGITAESPERNP</sequence>
<evidence type="ECO:0000313" key="2">
    <source>
        <dbReference type="EMBL" id="MQM04711.1"/>
    </source>
</evidence>